<evidence type="ECO:0000256" key="1">
    <source>
        <dbReference type="SAM" id="Phobius"/>
    </source>
</evidence>
<dbReference type="EMBL" id="BMFK01000001">
    <property type="protein sequence ID" value="GGE69733.1"/>
    <property type="molecule type" value="Genomic_DNA"/>
</dbReference>
<name>A0A917ATR5_9BACI</name>
<dbReference type="Proteomes" id="UP000605259">
    <property type="component" value="Unassembled WGS sequence"/>
</dbReference>
<sequence length="64" mass="7064">MKEIIQPYILGFVLVLVGIALMFLSFVFASSIILWSITLGISIVCNITGIVLLIKRVLSIPQDE</sequence>
<keyword evidence="1" id="KW-1133">Transmembrane helix</keyword>
<dbReference type="RefSeq" id="WP_188388191.1">
    <property type="nucleotide sequence ID" value="NZ_BMFK01000001.1"/>
</dbReference>
<evidence type="ECO:0000313" key="3">
    <source>
        <dbReference type="Proteomes" id="UP000605259"/>
    </source>
</evidence>
<feature type="transmembrane region" description="Helical" evidence="1">
    <location>
        <begin position="32"/>
        <end position="54"/>
    </location>
</feature>
<gene>
    <name evidence="2" type="ORF">GCM10007140_19700</name>
</gene>
<reference evidence="2" key="2">
    <citation type="submission" date="2020-09" db="EMBL/GenBank/DDBJ databases">
        <authorList>
            <person name="Sun Q."/>
            <person name="Zhou Y."/>
        </authorList>
    </citation>
    <scope>NUCLEOTIDE SEQUENCE</scope>
    <source>
        <strain evidence="2">CGMCC 1.12698</strain>
    </source>
</reference>
<organism evidence="2 3">
    <name type="scientific">Priestia taiwanensis</name>
    <dbReference type="NCBI Taxonomy" id="1347902"/>
    <lineage>
        <taxon>Bacteria</taxon>
        <taxon>Bacillati</taxon>
        <taxon>Bacillota</taxon>
        <taxon>Bacilli</taxon>
        <taxon>Bacillales</taxon>
        <taxon>Bacillaceae</taxon>
        <taxon>Priestia</taxon>
    </lineage>
</organism>
<feature type="transmembrane region" description="Helical" evidence="1">
    <location>
        <begin position="7"/>
        <end position="26"/>
    </location>
</feature>
<keyword evidence="1" id="KW-0812">Transmembrane</keyword>
<proteinExistence type="predicted"/>
<protein>
    <submittedName>
        <fullName evidence="2">Uncharacterized protein</fullName>
    </submittedName>
</protein>
<dbReference type="AlphaFoldDB" id="A0A917ATR5"/>
<evidence type="ECO:0000313" key="2">
    <source>
        <dbReference type="EMBL" id="GGE69733.1"/>
    </source>
</evidence>
<keyword evidence="3" id="KW-1185">Reference proteome</keyword>
<accession>A0A917ATR5</accession>
<reference evidence="2" key="1">
    <citation type="journal article" date="2014" name="Int. J. Syst. Evol. Microbiol.">
        <title>Complete genome sequence of Corynebacterium casei LMG S-19264T (=DSM 44701T), isolated from a smear-ripened cheese.</title>
        <authorList>
            <consortium name="US DOE Joint Genome Institute (JGI-PGF)"/>
            <person name="Walter F."/>
            <person name="Albersmeier A."/>
            <person name="Kalinowski J."/>
            <person name="Ruckert C."/>
        </authorList>
    </citation>
    <scope>NUCLEOTIDE SEQUENCE</scope>
    <source>
        <strain evidence="2">CGMCC 1.12698</strain>
    </source>
</reference>
<keyword evidence="1" id="KW-0472">Membrane</keyword>
<comment type="caution">
    <text evidence="2">The sequence shown here is derived from an EMBL/GenBank/DDBJ whole genome shotgun (WGS) entry which is preliminary data.</text>
</comment>